<name>A0A3Q2Q6G1_FUNHE</name>
<keyword evidence="3" id="KW-1185">Reference proteome</keyword>
<dbReference type="AlphaFoldDB" id="A0A3Q2Q6G1"/>
<feature type="region of interest" description="Disordered" evidence="1">
    <location>
        <begin position="81"/>
        <end position="108"/>
    </location>
</feature>
<evidence type="ECO:0000256" key="1">
    <source>
        <dbReference type="SAM" id="MobiDB-lite"/>
    </source>
</evidence>
<dbReference type="Proteomes" id="UP000265000">
    <property type="component" value="Unplaced"/>
</dbReference>
<organism evidence="2 3">
    <name type="scientific">Fundulus heteroclitus</name>
    <name type="common">Killifish</name>
    <name type="synonym">Mummichog</name>
    <dbReference type="NCBI Taxonomy" id="8078"/>
    <lineage>
        <taxon>Eukaryota</taxon>
        <taxon>Metazoa</taxon>
        <taxon>Chordata</taxon>
        <taxon>Craniata</taxon>
        <taxon>Vertebrata</taxon>
        <taxon>Euteleostomi</taxon>
        <taxon>Actinopterygii</taxon>
        <taxon>Neopterygii</taxon>
        <taxon>Teleostei</taxon>
        <taxon>Neoteleostei</taxon>
        <taxon>Acanthomorphata</taxon>
        <taxon>Ovalentaria</taxon>
        <taxon>Atherinomorphae</taxon>
        <taxon>Cyprinodontiformes</taxon>
        <taxon>Fundulidae</taxon>
        <taxon>Fundulus</taxon>
    </lineage>
</organism>
<feature type="compositionally biased region" description="Basic and acidic residues" evidence="1">
    <location>
        <begin position="89"/>
        <end position="108"/>
    </location>
</feature>
<sequence>MFEVFQGSHPSGEVSGCRKAGSSWTLHYVPRHLHGDVVFWSDTREKPFPSHHHRSWRVTYSGGSVMLWLCFSPKSPGNLVKIERKRGGHERAGERGGERDQEKEGGRE</sequence>
<accession>A0A3Q2Q6G1</accession>
<evidence type="ECO:0000313" key="3">
    <source>
        <dbReference type="Proteomes" id="UP000265000"/>
    </source>
</evidence>
<protein>
    <submittedName>
        <fullName evidence="2">Uncharacterized protein</fullName>
    </submittedName>
</protein>
<evidence type="ECO:0000313" key="2">
    <source>
        <dbReference type="Ensembl" id="ENSFHEP00000022388.1"/>
    </source>
</evidence>
<dbReference type="Ensembl" id="ENSFHET00000013020.1">
    <property type="protein sequence ID" value="ENSFHEP00000022388.1"/>
    <property type="gene ID" value="ENSFHEG00000002717.1"/>
</dbReference>
<reference evidence="2" key="2">
    <citation type="submission" date="2025-09" db="UniProtKB">
        <authorList>
            <consortium name="Ensembl"/>
        </authorList>
    </citation>
    <scope>IDENTIFICATION</scope>
</reference>
<reference evidence="2" key="1">
    <citation type="submission" date="2025-08" db="UniProtKB">
        <authorList>
            <consortium name="Ensembl"/>
        </authorList>
    </citation>
    <scope>IDENTIFICATION</scope>
</reference>
<proteinExistence type="predicted"/>